<reference evidence="2 3" key="1">
    <citation type="submission" date="2022-11" db="EMBL/GenBank/DDBJ databases">
        <title>Minimal conservation of predation-associated metabolite biosynthetic gene clusters underscores biosynthetic potential of Myxococcota including descriptions for ten novel species: Archangium lansinium sp. nov., Myxococcus landrumus sp. nov., Nannocystis bai.</title>
        <authorList>
            <person name="Ahearne A."/>
            <person name="Stevens C."/>
            <person name="Dowd S."/>
        </authorList>
    </citation>
    <scope>NUCLEOTIDE SEQUENCE [LARGE SCALE GENOMIC DNA]</scope>
    <source>
        <strain evidence="2 3">NCELM</strain>
    </source>
</reference>
<dbReference type="RefSeq" id="WP_272009183.1">
    <property type="nucleotide sequence ID" value="NZ_JAQNDN010000025.1"/>
</dbReference>
<comment type="caution">
    <text evidence="2">The sequence shown here is derived from an EMBL/GenBank/DDBJ whole genome shotgun (WGS) entry which is preliminary data.</text>
</comment>
<proteinExistence type="predicted"/>
<evidence type="ECO:0008006" key="4">
    <source>
        <dbReference type="Google" id="ProtNLM"/>
    </source>
</evidence>
<protein>
    <recommendedName>
        <fullName evidence="4">Integral membrane protein</fullName>
    </recommendedName>
</protein>
<dbReference type="EMBL" id="JAQNDN010000025">
    <property type="protein sequence ID" value="MDC0674711.1"/>
    <property type="molecule type" value="Genomic_DNA"/>
</dbReference>
<evidence type="ECO:0000256" key="1">
    <source>
        <dbReference type="SAM" id="Phobius"/>
    </source>
</evidence>
<feature type="transmembrane region" description="Helical" evidence="1">
    <location>
        <begin position="59"/>
        <end position="81"/>
    </location>
</feature>
<keyword evidence="1" id="KW-0812">Transmembrane</keyword>
<keyword evidence="1" id="KW-0472">Membrane</keyword>
<dbReference type="Proteomes" id="UP001217838">
    <property type="component" value="Unassembled WGS sequence"/>
</dbReference>
<sequence>MQPRVRVHYEAIDPEAPATPFLVVRSASGGPPIVLAVTPPGEGLPPPPPRQRRLTPTTVFAVGLAMFTVSYIASGLTAAYVRRHCVEDSQATCIRRAGMLTIPVAGPFLVASQTRDPRDYALGVVQGAGLLLAAIGGIFALTDHHQRAVDERGIRLSRNTRLRPEGGPAGAQLTIDARF</sequence>
<evidence type="ECO:0000313" key="3">
    <source>
        <dbReference type="Proteomes" id="UP001217838"/>
    </source>
</evidence>
<accession>A0ABT5BKN8</accession>
<keyword evidence="3" id="KW-1185">Reference proteome</keyword>
<gene>
    <name evidence="2" type="ORF">POL58_43585</name>
</gene>
<feature type="transmembrane region" description="Helical" evidence="1">
    <location>
        <begin position="120"/>
        <end position="142"/>
    </location>
</feature>
<name>A0ABT5BKN8_9BACT</name>
<evidence type="ECO:0000313" key="2">
    <source>
        <dbReference type="EMBL" id="MDC0674711.1"/>
    </source>
</evidence>
<organism evidence="2 3">
    <name type="scientific">Nannocystis radixulma</name>
    <dbReference type="NCBI Taxonomy" id="2995305"/>
    <lineage>
        <taxon>Bacteria</taxon>
        <taxon>Pseudomonadati</taxon>
        <taxon>Myxococcota</taxon>
        <taxon>Polyangia</taxon>
        <taxon>Nannocystales</taxon>
        <taxon>Nannocystaceae</taxon>
        <taxon>Nannocystis</taxon>
    </lineage>
</organism>
<keyword evidence="1" id="KW-1133">Transmembrane helix</keyword>